<dbReference type="InterPro" id="IPR011707">
    <property type="entry name" value="Cu-oxidase-like_N"/>
</dbReference>
<dbReference type="Pfam" id="PF07732">
    <property type="entry name" value="Cu-oxidase_3"/>
    <property type="match status" value="1"/>
</dbReference>
<dbReference type="Gene3D" id="2.60.40.420">
    <property type="entry name" value="Cupredoxins - blue copper proteins"/>
    <property type="match status" value="3"/>
</dbReference>
<feature type="domain" description="Plastocyanin-like" evidence="5">
    <location>
        <begin position="186"/>
        <end position="343"/>
    </location>
</feature>
<feature type="domain" description="Plastocyanin-like" evidence="6">
    <location>
        <begin position="420"/>
        <end position="541"/>
    </location>
</feature>
<proteinExistence type="inferred from homology"/>
<dbReference type="PANTHER" id="PTHR11709:SF145">
    <property type="entry name" value="LCC1"/>
    <property type="match status" value="1"/>
</dbReference>
<name>A0A9P4HU14_9PEZI</name>
<evidence type="ECO:0000313" key="9">
    <source>
        <dbReference type="Proteomes" id="UP000799776"/>
    </source>
</evidence>
<protein>
    <submittedName>
        <fullName evidence="8">Multicopper oxidase</fullName>
    </submittedName>
</protein>
<feature type="domain" description="Plastocyanin-like" evidence="7">
    <location>
        <begin position="61"/>
        <end position="175"/>
    </location>
</feature>
<dbReference type="InterPro" id="IPR011706">
    <property type="entry name" value="Cu-oxidase_C"/>
</dbReference>
<dbReference type="Pfam" id="PF07731">
    <property type="entry name" value="Cu-oxidase_2"/>
    <property type="match status" value="1"/>
</dbReference>
<keyword evidence="2" id="KW-0479">Metal-binding</keyword>
<dbReference type="Pfam" id="PF00394">
    <property type="entry name" value="Cu-oxidase"/>
    <property type="match status" value="1"/>
</dbReference>
<dbReference type="InterPro" id="IPR045087">
    <property type="entry name" value="Cu-oxidase_fam"/>
</dbReference>
<dbReference type="PANTHER" id="PTHR11709">
    <property type="entry name" value="MULTI-COPPER OXIDASE"/>
    <property type="match status" value="1"/>
</dbReference>
<dbReference type="CDD" id="cd13901">
    <property type="entry name" value="CuRO_3_MaLCC_like"/>
    <property type="match status" value="1"/>
</dbReference>
<dbReference type="InterPro" id="IPR002355">
    <property type="entry name" value="Cu_oxidase_Cu_BS"/>
</dbReference>
<evidence type="ECO:0000256" key="3">
    <source>
        <dbReference type="ARBA" id="ARBA00023002"/>
    </source>
</evidence>
<evidence type="ECO:0000256" key="4">
    <source>
        <dbReference type="ARBA" id="ARBA00023008"/>
    </source>
</evidence>
<evidence type="ECO:0000256" key="1">
    <source>
        <dbReference type="ARBA" id="ARBA00010609"/>
    </source>
</evidence>
<organism evidence="8 9">
    <name type="scientific">Saccharata proteae CBS 121410</name>
    <dbReference type="NCBI Taxonomy" id="1314787"/>
    <lineage>
        <taxon>Eukaryota</taxon>
        <taxon>Fungi</taxon>
        <taxon>Dikarya</taxon>
        <taxon>Ascomycota</taxon>
        <taxon>Pezizomycotina</taxon>
        <taxon>Dothideomycetes</taxon>
        <taxon>Dothideomycetes incertae sedis</taxon>
        <taxon>Botryosphaeriales</taxon>
        <taxon>Saccharataceae</taxon>
        <taxon>Saccharata</taxon>
    </lineage>
</organism>
<dbReference type="AlphaFoldDB" id="A0A9P4HU14"/>
<dbReference type="OrthoDB" id="2121828at2759"/>
<gene>
    <name evidence="8" type="ORF">K490DRAFT_42957</name>
</gene>
<reference evidence="8" key="1">
    <citation type="journal article" date="2020" name="Stud. Mycol.">
        <title>101 Dothideomycetes genomes: a test case for predicting lifestyles and emergence of pathogens.</title>
        <authorList>
            <person name="Haridas S."/>
            <person name="Albert R."/>
            <person name="Binder M."/>
            <person name="Bloem J."/>
            <person name="Labutti K."/>
            <person name="Salamov A."/>
            <person name="Andreopoulos B."/>
            <person name="Baker S."/>
            <person name="Barry K."/>
            <person name="Bills G."/>
            <person name="Bluhm B."/>
            <person name="Cannon C."/>
            <person name="Castanera R."/>
            <person name="Culley D."/>
            <person name="Daum C."/>
            <person name="Ezra D."/>
            <person name="Gonzalez J."/>
            <person name="Henrissat B."/>
            <person name="Kuo A."/>
            <person name="Liang C."/>
            <person name="Lipzen A."/>
            <person name="Lutzoni F."/>
            <person name="Magnuson J."/>
            <person name="Mondo S."/>
            <person name="Nolan M."/>
            <person name="Ohm R."/>
            <person name="Pangilinan J."/>
            <person name="Park H.-J."/>
            <person name="Ramirez L."/>
            <person name="Alfaro M."/>
            <person name="Sun H."/>
            <person name="Tritt A."/>
            <person name="Yoshinaga Y."/>
            <person name="Zwiers L.-H."/>
            <person name="Turgeon B."/>
            <person name="Goodwin S."/>
            <person name="Spatafora J."/>
            <person name="Crous P."/>
            <person name="Grigoriev I."/>
        </authorList>
    </citation>
    <scope>NUCLEOTIDE SEQUENCE</scope>
    <source>
        <strain evidence="8">CBS 121410</strain>
    </source>
</reference>
<keyword evidence="4" id="KW-0186">Copper</keyword>
<dbReference type="GO" id="GO:0005507">
    <property type="term" value="F:copper ion binding"/>
    <property type="evidence" value="ECO:0007669"/>
    <property type="project" value="InterPro"/>
</dbReference>
<keyword evidence="9" id="KW-1185">Reference proteome</keyword>
<dbReference type="InterPro" id="IPR001117">
    <property type="entry name" value="Cu-oxidase_2nd"/>
</dbReference>
<dbReference type="Proteomes" id="UP000799776">
    <property type="component" value="Unassembled WGS sequence"/>
</dbReference>
<dbReference type="GO" id="GO:0016491">
    <property type="term" value="F:oxidoreductase activity"/>
    <property type="evidence" value="ECO:0007669"/>
    <property type="project" value="UniProtKB-KW"/>
</dbReference>
<dbReference type="InterPro" id="IPR033138">
    <property type="entry name" value="Cu_oxidase_CS"/>
</dbReference>
<dbReference type="PROSITE" id="PS00080">
    <property type="entry name" value="MULTICOPPER_OXIDASE2"/>
    <property type="match status" value="1"/>
</dbReference>
<evidence type="ECO:0000256" key="2">
    <source>
        <dbReference type="ARBA" id="ARBA00022723"/>
    </source>
</evidence>
<comment type="similarity">
    <text evidence="1">Belongs to the multicopper oxidase family.</text>
</comment>
<sequence>MTNGAAFWGTLEAVTPESPVQRSDIFDRGLDTPWCALLHSNANPTNSVPSTEHTVYYKFDVSEMTIAPDGVQKDGIVVNGAFPGPMISANWGDWIEVEVTNHLKLEGTSIHWHGIKQKSTPWMDGVPSFQQCPIAPNSSFTYRFRADVYGTSWWHAHYSAQNAGGAFGPIVIKGPSHGVYDYDLGPVMLSDWWHASYIEVVDYVMSDNKPATQPPPKSNNNLINGKMNYPCANTTLPCTPNAGIAKFKFVSGKRHLLRLINTSAEGLQKFSIDGHSLTVIANDMVPVDPYTTNVMSLAPGQRADVVVEATMGSNDAVWMRSSLAKCAQYDGVSPNAVAAIYYESANVNNVPTTHSQLTTAEWADCSTTALNATTPLCAIPVPDPTAIEDINFDYQYNGTNWLWVVNNSSFRGDYNDPVFLEAKAGNLKFEPERNVYDFGANKSIRMIVYNWFEPAPHPMHLHGHDVYILQEGFGAWDGSIVNPQNPIRRDTFFVQAAADNGAPAYTVVQFDMDNPGVWPLHCHIAWHMTAGLYISVLERPDDIVTLDVPESSKETCKEWAVFTGQYTVNQTDSGLWVGSGL</sequence>
<keyword evidence="3" id="KW-0560">Oxidoreductase</keyword>
<dbReference type="SUPFAM" id="SSF49503">
    <property type="entry name" value="Cupredoxins"/>
    <property type="match status" value="3"/>
</dbReference>
<dbReference type="FunFam" id="2.60.40.420:FF:000021">
    <property type="entry name" value="Extracellular dihydrogeodin oxidase/laccase"/>
    <property type="match status" value="1"/>
</dbReference>
<comment type="caution">
    <text evidence="8">The sequence shown here is derived from an EMBL/GenBank/DDBJ whole genome shotgun (WGS) entry which is preliminary data.</text>
</comment>
<dbReference type="InterPro" id="IPR008972">
    <property type="entry name" value="Cupredoxin"/>
</dbReference>
<evidence type="ECO:0000259" key="7">
    <source>
        <dbReference type="Pfam" id="PF07732"/>
    </source>
</evidence>
<evidence type="ECO:0000313" key="8">
    <source>
        <dbReference type="EMBL" id="KAF2086857.1"/>
    </source>
</evidence>
<dbReference type="CDD" id="cd13854">
    <property type="entry name" value="CuRO_1_MaLCC_like"/>
    <property type="match status" value="1"/>
</dbReference>
<evidence type="ECO:0000259" key="5">
    <source>
        <dbReference type="Pfam" id="PF00394"/>
    </source>
</evidence>
<accession>A0A9P4HU14</accession>
<evidence type="ECO:0000259" key="6">
    <source>
        <dbReference type="Pfam" id="PF07731"/>
    </source>
</evidence>
<dbReference type="CDD" id="cd13880">
    <property type="entry name" value="CuRO_2_MaLCC_like"/>
    <property type="match status" value="1"/>
</dbReference>
<dbReference type="PROSITE" id="PS00079">
    <property type="entry name" value="MULTICOPPER_OXIDASE1"/>
    <property type="match status" value="1"/>
</dbReference>
<dbReference type="EMBL" id="ML978722">
    <property type="protein sequence ID" value="KAF2086857.1"/>
    <property type="molecule type" value="Genomic_DNA"/>
</dbReference>